<feature type="domain" description="DUF4143" evidence="1">
    <location>
        <begin position="75"/>
        <end position="240"/>
    </location>
</feature>
<organism evidence="2 3">
    <name type="scientific">Methanobrevibacter arboriphilus</name>
    <dbReference type="NCBI Taxonomy" id="39441"/>
    <lineage>
        <taxon>Archaea</taxon>
        <taxon>Methanobacteriati</taxon>
        <taxon>Methanobacteriota</taxon>
        <taxon>Methanomada group</taxon>
        <taxon>Methanobacteria</taxon>
        <taxon>Methanobacteriales</taxon>
        <taxon>Methanobacteriaceae</taxon>
        <taxon>Methanobrevibacter</taxon>
    </lineage>
</organism>
<dbReference type="PANTHER" id="PTHR43566:SF2">
    <property type="entry name" value="DUF4143 DOMAIN-CONTAINING PROTEIN"/>
    <property type="match status" value="1"/>
</dbReference>
<dbReference type="Pfam" id="PF13635">
    <property type="entry name" value="DUF4143"/>
    <property type="match status" value="1"/>
</dbReference>
<sequence length="301" mass="33744">MRPMSLFESEESNGEIAIIDLFNSPDMNIDGIKSELSIEELIFASCRGGWPDSLNKKTKKAQLFIVSNYIDNICESDASTVDGVKRDPQRVRTIMQSYARNISTLATDEVILKDVRANFANMNKTTYYSYIDALTRLFVINNVPAWNPNIRSATAIRSSSKKEFIDPSIAVASLGLTPESLLYDLNTFGFIFENLCIRDLTVYSSSVEGKISYYRDRYGLEADCVLHMKDGKYALIEFKLGSSGIEQGAKNLIKLDNLIRERIKEDKLNIKEPSFLAIITGGELAYTRPDGVKILPIGCLK</sequence>
<reference evidence="2" key="1">
    <citation type="submission" date="2020-10" db="EMBL/GenBank/DDBJ databases">
        <title>Dehalococcoides mccartyi of a TCE/Cr reducing biochatode.</title>
        <authorList>
            <person name="Matturro B."/>
        </authorList>
    </citation>
    <scope>NUCLEOTIDE SEQUENCE</scope>
    <source>
        <strain evidence="2">Bin4</strain>
    </source>
</reference>
<gene>
    <name evidence="2" type="ORF">ISP01_04365</name>
</gene>
<dbReference type="EMBL" id="JADIIN010000034">
    <property type="protein sequence ID" value="MBF4468617.1"/>
    <property type="molecule type" value="Genomic_DNA"/>
</dbReference>
<evidence type="ECO:0000313" key="3">
    <source>
        <dbReference type="Proteomes" id="UP000658733"/>
    </source>
</evidence>
<dbReference type="AlphaFoldDB" id="A0A843AB65"/>
<dbReference type="InterPro" id="IPR025420">
    <property type="entry name" value="DUF4143"/>
</dbReference>
<evidence type="ECO:0000313" key="2">
    <source>
        <dbReference type="EMBL" id="MBF4468617.1"/>
    </source>
</evidence>
<accession>A0A843AB65</accession>
<evidence type="ECO:0000259" key="1">
    <source>
        <dbReference type="Pfam" id="PF13635"/>
    </source>
</evidence>
<proteinExistence type="predicted"/>
<dbReference type="Proteomes" id="UP000658733">
    <property type="component" value="Unassembled WGS sequence"/>
</dbReference>
<name>A0A843AB65_METAZ</name>
<protein>
    <submittedName>
        <fullName evidence="2">DUF4143 domain-containing protein</fullName>
    </submittedName>
</protein>
<dbReference type="PANTHER" id="PTHR43566">
    <property type="entry name" value="CONSERVED PROTEIN"/>
    <property type="match status" value="1"/>
</dbReference>
<comment type="caution">
    <text evidence="2">The sequence shown here is derived from an EMBL/GenBank/DDBJ whole genome shotgun (WGS) entry which is preliminary data.</text>
</comment>